<organism evidence="1 2">
    <name type="scientific">Podospora australis</name>
    <dbReference type="NCBI Taxonomy" id="1536484"/>
    <lineage>
        <taxon>Eukaryota</taxon>
        <taxon>Fungi</taxon>
        <taxon>Dikarya</taxon>
        <taxon>Ascomycota</taxon>
        <taxon>Pezizomycotina</taxon>
        <taxon>Sordariomycetes</taxon>
        <taxon>Sordariomycetidae</taxon>
        <taxon>Sordariales</taxon>
        <taxon>Podosporaceae</taxon>
        <taxon>Podospora</taxon>
    </lineage>
</organism>
<dbReference type="EMBL" id="MU864350">
    <property type="protein sequence ID" value="KAK4193944.1"/>
    <property type="molecule type" value="Genomic_DNA"/>
</dbReference>
<evidence type="ECO:0000313" key="1">
    <source>
        <dbReference type="EMBL" id="KAK4193944.1"/>
    </source>
</evidence>
<reference evidence="1" key="1">
    <citation type="journal article" date="2023" name="Mol. Phylogenet. Evol.">
        <title>Genome-scale phylogeny and comparative genomics of the fungal order Sordariales.</title>
        <authorList>
            <person name="Hensen N."/>
            <person name="Bonometti L."/>
            <person name="Westerberg I."/>
            <person name="Brannstrom I.O."/>
            <person name="Guillou S."/>
            <person name="Cros-Aarteil S."/>
            <person name="Calhoun S."/>
            <person name="Haridas S."/>
            <person name="Kuo A."/>
            <person name="Mondo S."/>
            <person name="Pangilinan J."/>
            <person name="Riley R."/>
            <person name="LaButti K."/>
            <person name="Andreopoulos B."/>
            <person name="Lipzen A."/>
            <person name="Chen C."/>
            <person name="Yan M."/>
            <person name="Daum C."/>
            <person name="Ng V."/>
            <person name="Clum A."/>
            <person name="Steindorff A."/>
            <person name="Ohm R.A."/>
            <person name="Martin F."/>
            <person name="Silar P."/>
            <person name="Natvig D.O."/>
            <person name="Lalanne C."/>
            <person name="Gautier V."/>
            <person name="Ament-Velasquez S.L."/>
            <person name="Kruys A."/>
            <person name="Hutchinson M.I."/>
            <person name="Powell A.J."/>
            <person name="Barry K."/>
            <person name="Miller A.N."/>
            <person name="Grigoriev I.V."/>
            <person name="Debuchy R."/>
            <person name="Gladieux P."/>
            <person name="Hiltunen Thoren M."/>
            <person name="Johannesson H."/>
        </authorList>
    </citation>
    <scope>NUCLEOTIDE SEQUENCE</scope>
    <source>
        <strain evidence="1">PSN309</strain>
    </source>
</reference>
<sequence length="276" mass="31578">MQSSSNRDDLRISSLASGDNHHSFGLPRTEDKEKNAPSSSIPFCCYYPFSINATPCLPCLTRGMPGRHEQIMVGRSLGAVPLFSNASQPVPIGPEPSELMKRVEHRLSLFWVFHAFIVRTIQPFSVLFVPHVFLSHRTKSQVGRVITEEVSWWWSHRQTGLTLCSPVCGTVEREKGRGQLDSGFEQPLHIALRRITSDPGALDMKTVLIFQSLESYQTNMQRKLENLRYSPQSQPTRYRCLHRRETRDFYQRPLPNSRLNHGWIHAHLGTESGRSR</sequence>
<keyword evidence="2" id="KW-1185">Reference proteome</keyword>
<reference evidence="1" key="2">
    <citation type="submission" date="2023-05" db="EMBL/GenBank/DDBJ databases">
        <authorList>
            <consortium name="Lawrence Berkeley National Laboratory"/>
            <person name="Steindorff A."/>
            <person name="Hensen N."/>
            <person name="Bonometti L."/>
            <person name="Westerberg I."/>
            <person name="Brannstrom I.O."/>
            <person name="Guillou S."/>
            <person name="Cros-Aarteil S."/>
            <person name="Calhoun S."/>
            <person name="Haridas S."/>
            <person name="Kuo A."/>
            <person name="Mondo S."/>
            <person name="Pangilinan J."/>
            <person name="Riley R."/>
            <person name="Labutti K."/>
            <person name="Andreopoulos B."/>
            <person name="Lipzen A."/>
            <person name="Chen C."/>
            <person name="Yanf M."/>
            <person name="Daum C."/>
            <person name="Ng V."/>
            <person name="Clum A."/>
            <person name="Ohm R."/>
            <person name="Martin F."/>
            <person name="Silar P."/>
            <person name="Natvig D."/>
            <person name="Lalanne C."/>
            <person name="Gautier V."/>
            <person name="Ament-Velasquez S.L."/>
            <person name="Kruys A."/>
            <person name="Hutchinson M.I."/>
            <person name="Powell A.J."/>
            <person name="Barry K."/>
            <person name="Miller A.N."/>
            <person name="Grigoriev I.V."/>
            <person name="Debuchy R."/>
            <person name="Gladieux P."/>
            <person name="Thoren M.H."/>
            <person name="Johannesson H."/>
        </authorList>
    </citation>
    <scope>NUCLEOTIDE SEQUENCE</scope>
    <source>
        <strain evidence="1">PSN309</strain>
    </source>
</reference>
<evidence type="ECO:0000313" key="2">
    <source>
        <dbReference type="Proteomes" id="UP001302126"/>
    </source>
</evidence>
<proteinExistence type="predicted"/>
<protein>
    <submittedName>
        <fullName evidence="1">Uncharacterized protein</fullName>
    </submittedName>
</protein>
<dbReference type="Proteomes" id="UP001302126">
    <property type="component" value="Unassembled WGS sequence"/>
</dbReference>
<comment type="caution">
    <text evidence="1">The sequence shown here is derived from an EMBL/GenBank/DDBJ whole genome shotgun (WGS) entry which is preliminary data.</text>
</comment>
<gene>
    <name evidence="1" type="ORF">QBC35DRAFT_10434</name>
</gene>
<name>A0AAN7AP59_9PEZI</name>
<dbReference type="AlphaFoldDB" id="A0AAN7AP59"/>
<accession>A0AAN7AP59</accession>